<dbReference type="Proteomes" id="UP000479300">
    <property type="component" value="Unassembled WGS sequence"/>
</dbReference>
<comment type="caution">
    <text evidence="1">The sequence shown here is derived from an EMBL/GenBank/DDBJ whole genome shotgun (WGS) entry which is preliminary data.</text>
</comment>
<dbReference type="RefSeq" id="WP_049789722.1">
    <property type="nucleotide sequence ID" value="NZ_CAWPGE010000020.1"/>
</dbReference>
<dbReference type="AlphaFoldDB" id="A0A6L9JNZ3"/>
<dbReference type="EMBL" id="WSFA01000025">
    <property type="protein sequence ID" value="NDL39505.1"/>
    <property type="molecule type" value="Genomic_DNA"/>
</dbReference>
<gene>
    <name evidence="1" type="ORF">GPY51_12185</name>
</gene>
<name>A0A6L9JNZ3_PHOLM</name>
<protein>
    <submittedName>
        <fullName evidence="1">Uncharacterized protein</fullName>
    </submittedName>
</protein>
<dbReference type="KEGG" id="plum:A4R40_01895"/>
<evidence type="ECO:0000313" key="2">
    <source>
        <dbReference type="Proteomes" id="UP000479300"/>
    </source>
</evidence>
<sequence length="72" mass="8075">MNQHGNFLPGTDAEDSFITQQWKSAGHRYYSNNNYDYIVTNNKATAMLLQNGSVAAWESSNWDGDLWGPSTS</sequence>
<accession>A0A6L9JNZ3</accession>
<reference evidence="1 2" key="1">
    <citation type="submission" date="2019-12" db="EMBL/GenBank/DDBJ databases">
        <title>Engineering Photorhabdus to improve their lethality against agricultural pests.</title>
        <authorList>
            <person name="Machado R.A.R."/>
        </authorList>
    </citation>
    <scope>NUCLEOTIDE SEQUENCE [LARGE SCALE GENOMIC DNA]</scope>
    <source>
        <strain evidence="1 2">EN01</strain>
    </source>
</reference>
<proteinExistence type="predicted"/>
<organism evidence="1 2">
    <name type="scientific">Photorhabdus laumondii subsp. laumondii</name>
    <name type="common">Photorhabdus luminescens subsp. laumondii</name>
    <dbReference type="NCBI Taxonomy" id="141679"/>
    <lineage>
        <taxon>Bacteria</taxon>
        <taxon>Pseudomonadati</taxon>
        <taxon>Pseudomonadota</taxon>
        <taxon>Gammaproteobacteria</taxon>
        <taxon>Enterobacterales</taxon>
        <taxon>Morganellaceae</taxon>
        <taxon>Photorhabdus</taxon>
    </lineage>
</organism>
<dbReference type="GeneID" id="48846673"/>
<evidence type="ECO:0000313" key="1">
    <source>
        <dbReference type="EMBL" id="NDL39505.1"/>
    </source>
</evidence>